<feature type="transmembrane region" description="Helical" evidence="1">
    <location>
        <begin position="29"/>
        <end position="48"/>
    </location>
</feature>
<protein>
    <submittedName>
        <fullName evidence="2">Uncharacterized protein</fullName>
    </submittedName>
</protein>
<evidence type="ECO:0000256" key="1">
    <source>
        <dbReference type="SAM" id="Phobius"/>
    </source>
</evidence>
<keyword evidence="1" id="KW-0472">Membrane</keyword>
<keyword evidence="1" id="KW-1133">Transmembrane helix</keyword>
<dbReference type="PROSITE" id="PS51257">
    <property type="entry name" value="PROKAR_LIPOPROTEIN"/>
    <property type="match status" value="1"/>
</dbReference>
<sequence>MNFIKRWCLTILCLLAAMGCYLLGIPAGGLAFLLLGAIFETAFWVRLYQQHS</sequence>
<organism evidence="2 3">
    <name type="scientific">Arsukibacterium tuosuense</name>
    <dbReference type="NCBI Taxonomy" id="1323745"/>
    <lineage>
        <taxon>Bacteria</taxon>
        <taxon>Pseudomonadati</taxon>
        <taxon>Pseudomonadota</taxon>
        <taxon>Gammaproteobacteria</taxon>
        <taxon>Chromatiales</taxon>
        <taxon>Chromatiaceae</taxon>
        <taxon>Arsukibacterium</taxon>
    </lineage>
</organism>
<gene>
    <name evidence="2" type="ORF">SAMN06297280_0813</name>
</gene>
<accession>A0A285IAH2</accession>
<reference evidence="3" key="1">
    <citation type="submission" date="2017-09" db="EMBL/GenBank/DDBJ databases">
        <authorList>
            <person name="Varghese N."/>
            <person name="Submissions S."/>
        </authorList>
    </citation>
    <scope>NUCLEOTIDE SEQUENCE [LARGE SCALE GENOMIC DNA]</scope>
    <source>
        <strain evidence="3">CGMCC 1.12461</strain>
    </source>
</reference>
<dbReference type="AlphaFoldDB" id="A0A285IAH2"/>
<evidence type="ECO:0000313" key="2">
    <source>
        <dbReference type="EMBL" id="SNY44975.1"/>
    </source>
</evidence>
<evidence type="ECO:0000313" key="3">
    <source>
        <dbReference type="Proteomes" id="UP000219353"/>
    </source>
</evidence>
<proteinExistence type="predicted"/>
<dbReference type="Proteomes" id="UP000219353">
    <property type="component" value="Unassembled WGS sequence"/>
</dbReference>
<name>A0A285IAH2_9GAMM</name>
<dbReference type="EMBL" id="OBEB01000001">
    <property type="protein sequence ID" value="SNY44975.1"/>
    <property type="molecule type" value="Genomic_DNA"/>
</dbReference>
<keyword evidence="1" id="KW-0812">Transmembrane</keyword>
<keyword evidence="3" id="KW-1185">Reference proteome</keyword>